<keyword evidence="5 6" id="KW-0472">Membrane</keyword>
<name>A0A0F9W2R8_9ZZZZ</name>
<dbReference type="InterPro" id="IPR022791">
    <property type="entry name" value="L-PG_synthase/AglD"/>
</dbReference>
<comment type="caution">
    <text evidence="7">The sequence shown here is derived from an EMBL/GenBank/DDBJ whole genome shotgun (WGS) entry which is preliminary data.</text>
</comment>
<reference evidence="7" key="1">
    <citation type="journal article" date="2015" name="Nature">
        <title>Complex archaea that bridge the gap between prokaryotes and eukaryotes.</title>
        <authorList>
            <person name="Spang A."/>
            <person name="Saw J.H."/>
            <person name="Jorgensen S.L."/>
            <person name="Zaremba-Niedzwiedzka K."/>
            <person name="Martijn J."/>
            <person name="Lind A.E."/>
            <person name="van Eijk R."/>
            <person name="Schleper C."/>
            <person name="Guy L."/>
            <person name="Ettema T.J."/>
        </authorList>
    </citation>
    <scope>NUCLEOTIDE SEQUENCE</scope>
</reference>
<proteinExistence type="predicted"/>
<evidence type="ECO:0000256" key="2">
    <source>
        <dbReference type="ARBA" id="ARBA00022475"/>
    </source>
</evidence>
<gene>
    <name evidence="7" type="ORF">LCGC14_0010790</name>
</gene>
<organism evidence="7">
    <name type="scientific">marine sediment metagenome</name>
    <dbReference type="NCBI Taxonomy" id="412755"/>
    <lineage>
        <taxon>unclassified sequences</taxon>
        <taxon>metagenomes</taxon>
        <taxon>ecological metagenomes</taxon>
    </lineage>
</organism>
<feature type="transmembrane region" description="Helical" evidence="6">
    <location>
        <begin position="160"/>
        <end position="182"/>
    </location>
</feature>
<dbReference type="AlphaFoldDB" id="A0A0F9W2R8"/>
<evidence type="ECO:0000256" key="4">
    <source>
        <dbReference type="ARBA" id="ARBA00022989"/>
    </source>
</evidence>
<keyword evidence="4 6" id="KW-1133">Transmembrane helix</keyword>
<protein>
    <recommendedName>
        <fullName evidence="8">TIGR00374 family protein</fullName>
    </recommendedName>
</protein>
<dbReference type="PANTHER" id="PTHR39087">
    <property type="entry name" value="UPF0104 MEMBRANE PROTEIN MJ1595"/>
    <property type="match status" value="1"/>
</dbReference>
<keyword evidence="3 6" id="KW-0812">Transmembrane</keyword>
<evidence type="ECO:0000256" key="3">
    <source>
        <dbReference type="ARBA" id="ARBA00022692"/>
    </source>
</evidence>
<accession>A0A0F9W2R8</accession>
<dbReference type="PANTHER" id="PTHR39087:SF2">
    <property type="entry name" value="UPF0104 MEMBRANE PROTEIN MJ1595"/>
    <property type="match status" value="1"/>
</dbReference>
<evidence type="ECO:0000256" key="1">
    <source>
        <dbReference type="ARBA" id="ARBA00004651"/>
    </source>
</evidence>
<dbReference type="Pfam" id="PF03706">
    <property type="entry name" value="LPG_synthase_TM"/>
    <property type="match status" value="1"/>
</dbReference>
<feature type="transmembrane region" description="Helical" evidence="6">
    <location>
        <begin position="291"/>
        <end position="311"/>
    </location>
</feature>
<comment type="subcellular location">
    <subcellularLocation>
        <location evidence="1">Cell membrane</location>
        <topology evidence="1">Multi-pass membrane protein</topology>
    </subcellularLocation>
</comment>
<evidence type="ECO:0000256" key="5">
    <source>
        <dbReference type="ARBA" id="ARBA00023136"/>
    </source>
</evidence>
<dbReference type="GO" id="GO:0005886">
    <property type="term" value="C:plasma membrane"/>
    <property type="evidence" value="ECO:0007669"/>
    <property type="project" value="UniProtKB-SubCell"/>
</dbReference>
<evidence type="ECO:0000256" key="6">
    <source>
        <dbReference type="SAM" id="Phobius"/>
    </source>
</evidence>
<dbReference type="EMBL" id="LAZR01000002">
    <property type="protein sequence ID" value="KKO11586.1"/>
    <property type="molecule type" value="Genomic_DNA"/>
</dbReference>
<feature type="transmembrane region" description="Helical" evidence="6">
    <location>
        <begin position="229"/>
        <end position="255"/>
    </location>
</feature>
<sequence length="340" mass="37781">MPQSRWIALLLWPVALVLVTWTLSQMPLAGIGDTLGKLSWQQWLVWTLVNLLVIMVSTERWRRLGCMLGKAPGFLQMLLIRQAGQTVSFITPAPHFGGEPFQIYWLYKRAGMAVHRAVLSLALDRFYELWINFMMLLLGVSLLLLAPQSGMQAGSQNSDWQMILLLMMTLLAVLSAIAWLLVRQPALLSARLEKAGARWLSSPRLKTLGEHWHLMGSDLKAVVRSQKPALLTALVLSLLGWALMIFEVWLVLAFFDIRLNAVELALILVAMRLALLLPLPGGIGTLEAAVFWTFQSLALPVESALGLIALMRLRDVVVLLSGLLCLRALQTARPAPTQPA</sequence>
<evidence type="ECO:0008006" key="8">
    <source>
        <dbReference type="Google" id="ProtNLM"/>
    </source>
</evidence>
<dbReference type="NCBIfam" id="TIGR00374">
    <property type="entry name" value="flippase-like domain"/>
    <property type="match status" value="1"/>
</dbReference>
<evidence type="ECO:0000313" key="7">
    <source>
        <dbReference type="EMBL" id="KKO11586.1"/>
    </source>
</evidence>
<feature type="transmembrane region" description="Helical" evidence="6">
    <location>
        <begin position="261"/>
        <end position="279"/>
    </location>
</feature>
<feature type="transmembrane region" description="Helical" evidence="6">
    <location>
        <begin position="40"/>
        <end position="58"/>
    </location>
</feature>
<feature type="transmembrane region" description="Helical" evidence="6">
    <location>
        <begin position="129"/>
        <end position="148"/>
    </location>
</feature>
<keyword evidence="2" id="KW-1003">Cell membrane</keyword>